<keyword evidence="2" id="KW-1185">Reference proteome</keyword>
<reference evidence="1" key="1">
    <citation type="submission" date="2023-04" db="EMBL/GenBank/DDBJ databases">
        <title>Draft Genome sequencing of Naganishia species isolated from polar environments using Oxford Nanopore Technology.</title>
        <authorList>
            <person name="Leo P."/>
            <person name="Venkateswaran K."/>
        </authorList>
    </citation>
    <scope>NUCLEOTIDE SEQUENCE</scope>
    <source>
        <strain evidence="1">MNA-CCFEE 5423</strain>
    </source>
</reference>
<evidence type="ECO:0000313" key="2">
    <source>
        <dbReference type="Proteomes" id="UP001227268"/>
    </source>
</evidence>
<sequence length="581" mass="65244">METEAAASFSRLTLISNFGPPPMPPLQQQQPVSPVNGQTISHSQSMNSAMSLETNDEDEEVSGIDGLPHRANGHQRRNRHADNGDVAGTYDMDGREEDDDLYDRNIKLSKSLSVEESKKPVVHIEARLVSRSMMRFAVIQAVISEYIQENFDRLEVGAELEGWRDIHTLANSVDRLVVAESSSTDAFPEVSKCRLAVHVYQPSSQHGVDEFAATTGGEYQSHKRSVMWVLAKTYVPIKEEDNDESNVMAATVRELPSRDMDGLWDSLIYADDVKPRLLNYIYTTLLFSDANVDFNIVTWNRVVLLHGPPGTGKTSLCRALAQKLAIRLSSRYTHGKLVEINSHSLFSKWFSESGKLVQKLFARVTEMVEDEGVFVVVLIGKRSRQRLVKANPLIRHAYRSDEVESLTAARAGAMSGTEPSDALRVVNALLTQLDKLKHHAAFIDRADIKQYIGLPPPQAVYWIVCGCLSELMRTGIILPLDLLDWKDLQVVKNKRSQRPERERMRQASLRIAALAEKCQGMSGRTLRRLPVLAHARYIGINTTDEMHHSPLEDWIHAIEKVVEDEGDQLRHLEELVGTGKI</sequence>
<name>A0ACC2VPQ6_9TREE</name>
<accession>A0ACC2VPQ6</accession>
<gene>
    <name evidence="1" type="ORF">QFC21_003376</name>
</gene>
<evidence type="ECO:0000313" key="1">
    <source>
        <dbReference type="EMBL" id="KAJ9101158.1"/>
    </source>
</evidence>
<dbReference type="Proteomes" id="UP001227268">
    <property type="component" value="Unassembled WGS sequence"/>
</dbReference>
<protein>
    <submittedName>
        <fullName evidence="1">Uncharacterized protein</fullName>
    </submittedName>
</protein>
<dbReference type="EMBL" id="JASBWT010000010">
    <property type="protein sequence ID" value="KAJ9101158.1"/>
    <property type="molecule type" value="Genomic_DNA"/>
</dbReference>
<comment type="caution">
    <text evidence="1">The sequence shown here is derived from an EMBL/GenBank/DDBJ whole genome shotgun (WGS) entry which is preliminary data.</text>
</comment>
<proteinExistence type="predicted"/>
<organism evidence="1 2">
    <name type="scientific">Naganishia friedmannii</name>
    <dbReference type="NCBI Taxonomy" id="89922"/>
    <lineage>
        <taxon>Eukaryota</taxon>
        <taxon>Fungi</taxon>
        <taxon>Dikarya</taxon>
        <taxon>Basidiomycota</taxon>
        <taxon>Agaricomycotina</taxon>
        <taxon>Tremellomycetes</taxon>
        <taxon>Filobasidiales</taxon>
        <taxon>Filobasidiaceae</taxon>
        <taxon>Naganishia</taxon>
    </lineage>
</organism>